<dbReference type="InterPro" id="IPR011059">
    <property type="entry name" value="Metal-dep_hydrolase_composite"/>
</dbReference>
<gene>
    <name evidence="3" type="primary">ssnA</name>
    <name evidence="3" type="ORF">OCV61_09795</name>
</gene>
<dbReference type="SUPFAM" id="SSF51338">
    <property type="entry name" value="Composite domain of metallo-dependent hydrolases"/>
    <property type="match status" value="1"/>
</dbReference>
<protein>
    <submittedName>
        <fullName evidence="3">Aminohydrolase SsnA</fullName>
    </submittedName>
</protein>
<dbReference type="InterPro" id="IPR050287">
    <property type="entry name" value="MTA/SAH_deaminase"/>
</dbReference>
<sequence>MKIYKNLRIFTMDKEGKVYDNGYIKVSKGKILAIGNCDDLTCQELEAGECVDCKNKIAVPGMITTHAHFYGTFARGMQLSQSICNWQQMLTHMWWKFDKKLTFDQCYYSAMLGLIDGLKSGTTTFFDHQASPNATDGVLDILEKAVRQAGARACLSYEVSDRDGTEHRDSGIRENERFIKKTQNAEDPQISALFGMHAGYSLSRETLEQCAQTGKELDCGFHVHIAESEADVAESYRLYDMHVMERMYKAGILGEQTIAAHCVHLGSEQWELLQKTGTTAAYNVQSNTNNAVGICPAVSMLDHGVNVALGGDGYTYDLYQELGFGVIMQRIREKDPRVFSGEQIRRFAFENPGNLGKRLFGVQLGMLEPGAAADIVLVDYQEPTPITGSNFLSHMTSAFSGKVTDVIVNGKTVVRDRHCTQIDEEKILAECKVQADQLWKSLD</sequence>
<keyword evidence="1" id="KW-0378">Hydrolase</keyword>
<name>A0ABT2TTZ6_9FIRM</name>
<evidence type="ECO:0000256" key="1">
    <source>
        <dbReference type="ARBA" id="ARBA00022801"/>
    </source>
</evidence>
<feature type="domain" description="Amidohydrolase-related" evidence="2">
    <location>
        <begin position="57"/>
        <end position="413"/>
    </location>
</feature>
<dbReference type="EMBL" id="JAOQJL010000017">
    <property type="protein sequence ID" value="MCU6765700.1"/>
    <property type="molecule type" value="Genomic_DNA"/>
</dbReference>
<dbReference type="Gene3D" id="2.30.40.10">
    <property type="entry name" value="Urease, subunit C, domain 1"/>
    <property type="match status" value="1"/>
</dbReference>
<comment type="caution">
    <text evidence="3">The sequence shown here is derived from an EMBL/GenBank/DDBJ whole genome shotgun (WGS) entry which is preliminary data.</text>
</comment>
<dbReference type="PANTHER" id="PTHR43794">
    <property type="entry name" value="AMINOHYDROLASE SSNA-RELATED"/>
    <property type="match status" value="1"/>
</dbReference>
<dbReference type="InterPro" id="IPR032466">
    <property type="entry name" value="Metal_Hydrolase"/>
</dbReference>
<dbReference type="PANTHER" id="PTHR43794:SF11">
    <property type="entry name" value="AMIDOHYDROLASE-RELATED DOMAIN-CONTAINING PROTEIN"/>
    <property type="match status" value="1"/>
</dbReference>
<evidence type="ECO:0000313" key="4">
    <source>
        <dbReference type="Proteomes" id="UP001652409"/>
    </source>
</evidence>
<proteinExistence type="predicted"/>
<dbReference type="Pfam" id="PF01979">
    <property type="entry name" value="Amidohydro_1"/>
    <property type="match status" value="1"/>
</dbReference>
<evidence type="ECO:0000259" key="2">
    <source>
        <dbReference type="Pfam" id="PF01979"/>
    </source>
</evidence>
<dbReference type="NCBIfam" id="NF005540">
    <property type="entry name" value="PRK07203.1"/>
    <property type="match status" value="1"/>
</dbReference>
<dbReference type="SUPFAM" id="SSF51556">
    <property type="entry name" value="Metallo-dependent hydrolases"/>
    <property type="match status" value="1"/>
</dbReference>
<dbReference type="InterPro" id="IPR006680">
    <property type="entry name" value="Amidohydro-rel"/>
</dbReference>
<dbReference type="RefSeq" id="WP_158421653.1">
    <property type="nucleotide sequence ID" value="NZ_JAOQJL010000017.1"/>
</dbReference>
<reference evidence="3 4" key="1">
    <citation type="journal article" date="2021" name="ISME Commun">
        <title>Automated analysis of genomic sequences facilitates high-throughput and comprehensive description of bacteria.</title>
        <authorList>
            <person name="Hitch T.C.A."/>
        </authorList>
    </citation>
    <scope>NUCLEOTIDE SEQUENCE [LARGE SCALE GENOMIC DNA]</scope>
    <source>
        <strain evidence="3 4">Sanger_23</strain>
    </source>
</reference>
<accession>A0ABT2TTZ6</accession>
<dbReference type="Gene3D" id="3.20.20.140">
    <property type="entry name" value="Metal-dependent hydrolases"/>
    <property type="match status" value="1"/>
</dbReference>
<dbReference type="Proteomes" id="UP001652409">
    <property type="component" value="Unassembled WGS sequence"/>
</dbReference>
<evidence type="ECO:0000313" key="3">
    <source>
        <dbReference type="EMBL" id="MCU6765700.1"/>
    </source>
</evidence>
<organism evidence="3 4">
    <name type="scientific">Blautia ammoniilytica</name>
    <dbReference type="NCBI Taxonomy" id="2981782"/>
    <lineage>
        <taxon>Bacteria</taxon>
        <taxon>Bacillati</taxon>
        <taxon>Bacillota</taxon>
        <taxon>Clostridia</taxon>
        <taxon>Lachnospirales</taxon>
        <taxon>Lachnospiraceae</taxon>
        <taxon>Blautia</taxon>
    </lineage>
</organism>
<keyword evidence="4" id="KW-1185">Reference proteome</keyword>